<organism evidence="2 3">
    <name type="scientific">Paramecium tetraurelia</name>
    <dbReference type="NCBI Taxonomy" id="5888"/>
    <lineage>
        <taxon>Eukaryota</taxon>
        <taxon>Sar</taxon>
        <taxon>Alveolata</taxon>
        <taxon>Ciliophora</taxon>
        <taxon>Intramacronucleata</taxon>
        <taxon>Oligohymenophorea</taxon>
        <taxon>Peniculida</taxon>
        <taxon>Parameciidae</taxon>
        <taxon>Paramecium</taxon>
    </lineage>
</organism>
<evidence type="ECO:0000313" key="3">
    <source>
        <dbReference type="Proteomes" id="UP000000600"/>
    </source>
</evidence>
<gene>
    <name evidence="2" type="ORF">GSPATT00033214001</name>
</gene>
<protein>
    <submittedName>
        <fullName evidence="2">Uncharacterized protein</fullName>
    </submittedName>
</protein>
<evidence type="ECO:0000313" key="2">
    <source>
        <dbReference type="EMBL" id="CAK63361.1"/>
    </source>
</evidence>
<keyword evidence="1" id="KW-0175">Coiled coil</keyword>
<dbReference type="KEGG" id="ptm:GSPATT00033214001"/>
<dbReference type="GeneID" id="5016543"/>
<dbReference type="HOGENOM" id="CLU_1450288_0_0_1"/>
<feature type="coiled-coil region" evidence="1">
    <location>
        <begin position="37"/>
        <end position="87"/>
    </location>
</feature>
<dbReference type="Proteomes" id="UP000000600">
    <property type="component" value="Unassembled WGS sequence"/>
</dbReference>
<keyword evidence="3" id="KW-1185">Reference proteome</keyword>
<proteinExistence type="predicted"/>
<dbReference type="EMBL" id="CT868025">
    <property type="protein sequence ID" value="CAK63361.1"/>
    <property type="molecule type" value="Genomic_DNA"/>
</dbReference>
<dbReference type="InParanoid" id="A0BXU4"/>
<accession>A0BXU4</accession>
<dbReference type="AlphaFoldDB" id="A0BXU4"/>
<dbReference type="RefSeq" id="XP_001430759.1">
    <property type="nucleotide sequence ID" value="XM_001430722.1"/>
</dbReference>
<sequence length="187" mass="22863">MRIRLIKKELQTVQAQINWNNNQIDDKELSEINAAFIDLDKSNDEQYKQRIDALQKEIQEYIQLNKKQLHKINLQAQEIDKQSLENRQINRNYNMAWHFYQFQLYYNNQPINNQKVDKRLNLNNNKSIYLLKKQQINQLIIIIGLAENNRIINTTRKYQMQRRNLRSQENYIKKRRRNQGTQQLNFN</sequence>
<evidence type="ECO:0000256" key="1">
    <source>
        <dbReference type="SAM" id="Coils"/>
    </source>
</evidence>
<name>A0BXU4_PARTE</name>
<reference evidence="2 3" key="1">
    <citation type="journal article" date="2006" name="Nature">
        <title>Global trends of whole-genome duplications revealed by the ciliate Paramecium tetraurelia.</title>
        <authorList>
            <consortium name="Genoscope"/>
            <person name="Aury J.-M."/>
            <person name="Jaillon O."/>
            <person name="Duret L."/>
            <person name="Noel B."/>
            <person name="Jubin C."/>
            <person name="Porcel B.M."/>
            <person name="Segurens B."/>
            <person name="Daubin V."/>
            <person name="Anthouard V."/>
            <person name="Aiach N."/>
            <person name="Arnaiz O."/>
            <person name="Billaut A."/>
            <person name="Beisson J."/>
            <person name="Blanc I."/>
            <person name="Bouhouche K."/>
            <person name="Camara F."/>
            <person name="Duharcourt S."/>
            <person name="Guigo R."/>
            <person name="Gogendeau D."/>
            <person name="Katinka M."/>
            <person name="Keller A.-M."/>
            <person name="Kissmehl R."/>
            <person name="Klotz C."/>
            <person name="Koll F."/>
            <person name="Le Moue A."/>
            <person name="Lepere C."/>
            <person name="Malinsky S."/>
            <person name="Nowacki M."/>
            <person name="Nowak J.K."/>
            <person name="Plattner H."/>
            <person name="Poulain J."/>
            <person name="Ruiz F."/>
            <person name="Serrano V."/>
            <person name="Zagulski M."/>
            <person name="Dessen P."/>
            <person name="Betermier M."/>
            <person name="Weissenbach J."/>
            <person name="Scarpelli C."/>
            <person name="Schachter V."/>
            <person name="Sperling L."/>
            <person name="Meyer E."/>
            <person name="Cohen J."/>
            <person name="Wincker P."/>
        </authorList>
    </citation>
    <scope>NUCLEOTIDE SEQUENCE [LARGE SCALE GENOMIC DNA]</scope>
    <source>
        <strain evidence="2 3">Stock d4-2</strain>
    </source>
</reference>